<keyword evidence="2" id="KW-1185">Reference proteome</keyword>
<gene>
    <name evidence="1" type="ORF">S2091_1535</name>
</gene>
<proteinExistence type="predicted"/>
<organism evidence="1 2">
    <name type="scientific">Solimicrobium silvestre</name>
    <dbReference type="NCBI Taxonomy" id="2099400"/>
    <lineage>
        <taxon>Bacteria</taxon>
        <taxon>Pseudomonadati</taxon>
        <taxon>Pseudomonadota</taxon>
        <taxon>Betaproteobacteria</taxon>
        <taxon>Burkholderiales</taxon>
        <taxon>Oxalobacteraceae</taxon>
        <taxon>Solimicrobium</taxon>
    </lineage>
</organism>
<dbReference type="EMBL" id="PUGF01000005">
    <property type="protein sequence ID" value="PRC93926.1"/>
    <property type="molecule type" value="Genomic_DNA"/>
</dbReference>
<dbReference type="Proteomes" id="UP000237839">
    <property type="component" value="Unassembled WGS sequence"/>
</dbReference>
<accession>A0A2S9H231</accession>
<dbReference type="AlphaFoldDB" id="A0A2S9H231"/>
<protein>
    <submittedName>
        <fullName evidence="1">Uncharacterized protein</fullName>
    </submittedName>
</protein>
<sequence length="147" mass="15888">MALYHLLINAGNADCLRNRRDVTDAIVSVSGAIAVRAGDNGAAALSDDSDILKAAWHGHQHARDEINGAHRLLQGACRLRTAVQRLRDGLPIVASLNCVIILRTLLRERGIAANRRCYVLINRPAWGLADLGYIASTVFNLTDIPGT</sequence>
<evidence type="ECO:0000313" key="2">
    <source>
        <dbReference type="Proteomes" id="UP000237839"/>
    </source>
</evidence>
<reference evidence="1 2" key="1">
    <citation type="submission" date="2018-02" db="EMBL/GenBank/DDBJ databases">
        <title>Solimicrobium silvestre gen. nov., sp. nov., isolated from alpine forest soil.</title>
        <authorList>
            <person name="Margesin R."/>
            <person name="Albuquerque L."/>
            <person name="Zhang D.-C."/>
            <person name="Froufe H.J.C."/>
            <person name="Severino R."/>
            <person name="Roxo I."/>
            <person name="Egas C."/>
            <person name="Da Costa M.S."/>
        </authorList>
    </citation>
    <scope>NUCLEOTIDE SEQUENCE [LARGE SCALE GENOMIC DNA]</scope>
    <source>
        <strain evidence="1 2">S20-91</strain>
    </source>
</reference>
<evidence type="ECO:0000313" key="1">
    <source>
        <dbReference type="EMBL" id="PRC93926.1"/>
    </source>
</evidence>
<name>A0A2S9H231_9BURK</name>
<comment type="caution">
    <text evidence="1">The sequence shown here is derived from an EMBL/GenBank/DDBJ whole genome shotgun (WGS) entry which is preliminary data.</text>
</comment>